<feature type="transmembrane region" description="Helical" evidence="1">
    <location>
        <begin position="90"/>
        <end position="112"/>
    </location>
</feature>
<evidence type="ECO:0000256" key="1">
    <source>
        <dbReference type="SAM" id="Phobius"/>
    </source>
</evidence>
<gene>
    <name evidence="2" type="ORF">VA613_07090</name>
    <name evidence="3" type="ORF">VA613_07160</name>
</gene>
<evidence type="ECO:0000313" key="3">
    <source>
        <dbReference type="EMBL" id="WRS40650.1"/>
    </source>
</evidence>
<dbReference type="RefSeq" id="WP_324781163.1">
    <property type="nucleotide sequence ID" value="NZ_CP141769.1"/>
</dbReference>
<dbReference type="EMBL" id="CP141769">
    <property type="protein sequence ID" value="WRS40636.1"/>
    <property type="molecule type" value="Genomic_DNA"/>
</dbReference>
<keyword evidence="1" id="KW-0472">Membrane</keyword>
<dbReference type="Proteomes" id="UP001334732">
    <property type="component" value="Chromosome"/>
</dbReference>
<evidence type="ECO:0000313" key="4">
    <source>
        <dbReference type="Proteomes" id="UP001334732"/>
    </source>
</evidence>
<feature type="transmembrane region" description="Helical" evidence="1">
    <location>
        <begin position="160"/>
        <end position="179"/>
    </location>
</feature>
<dbReference type="EMBL" id="CP141769">
    <property type="protein sequence ID" value="WRS40650.1"/>
    <property type="molecule type" value="Genomic_DNA"/>
</dbReference>
<feature type="transmembrane region" description="Helical" evidence="1">
    <location>
        <begin position="59"/>
        <end position="78"/>
    </location>
</feature>
<dbReference type="InterPro" id="IPR009495">
    <property type="entry name" value="NrsF"/>
</dbReference>
<proteinExistence type="predicted"/>
<accession>A0ABZ1CMK0</accession>
<feature type="transmembrane region" description="Helical" evidence="1">
    <location>
        <begin position="185"/>
        <end position="208"/>
    </location>
</feature>
<sequence length="214" mass="22133">MKTDDLVLLLARGEGPVPRHVAARRYAAAIVVGAVAAGALMLGLLGVRPDLGEAVRLPMFWAKIAYVASLAAASLRAVARLSQPGARIGARLGVALAVPVLAMWALAAVVLARAEPAARMDLVLGETWAVCPFLIAMLSAPVFAATLWAMRELAPTRLPLAGAAAGLLSGAVGGLVYCLHCPEMAAPFIGTWYLLGMLIPAAAGALVGRRALRW</sequence>
<keyword evidence="1" id="KW-0812">Transmembrane</keyword>
<feature type="transmembrane region" description="Helical" evidence="1">
    <location>
        <begin position="26"/>
        <end position="47"/>
    </location>
</feature>
<feature type="transmembrane region" description="Helical" evidence="1">
    <location>
        <begin position="127"/>
        <end position="148"/>
    </location>
</feature>
<dbReference type="Pfam" id="PF06532">
    <property type="entry name" value="NrsF"/>
    <property type="match status" value="1"/>
</dbReference>
<keyword evidence="1" id="KW-1133">Transmembrane helix</keyword>
<name>A0ABZ1CMK0_9PROT</name>
<organism evidence="2 4">
    <name type="scientific">Thiobacillus sedimenti</name>
    <dbReference type="NCBI Taxonomy" id="3110231"/>
    <lineage>
        <taxon>Bacteria</taxon>
        <taxon>Pseudomonadati</taxon>
        <taxon>Pseudomonadota</taxon>
        <taxon>Betaproteobacteria</taxon>
        <taxon>Nitrosomonadales</taxon>
        <taxon>Thiobacillaceae</taxon>
        <taxon>Thiobacillus</taxon>
    </lineage>
</organism>
<evidence type="ECO:0000313" key="2">
    <source>
        <dbReference type="EMBL" id="WRS40636.1"/>
    </source>
</evidence>
<reference evidence="2 4" key="1">
    <citation type="submission" date="2023-12" db="EMBL/GenBank/DDBJ databases">
        <title>Thiobacillus sedimentum sp. nov., a chemolithoautotrophic sulfur-oxidizing bacterium isolated from freshwater sediment.</title>
        <authorList>
            <person name="Luo J."/>
            <person name="Dai C."/>
        </authorList>
    </citation>
    <scope>NUCLEOTIDE SEQUENCE [LARGE SCALE GENOMIC DNA]</scope>
    <source>
        <strain evidence="2 4">SCUT-2</strain>
    </source>
</reference>
<protein>
    <submittedName>
        <fullName evidence="2">DUF1109 domain-containing protein</fullName>
    </submittedName>
</protein>
<keyword evidence="4" id="KW-1185">Reference proteome</keyword>